<dbReference type="InterPro" id="IPR039143">
    <property type="entry name" value="GNPNAT1-like"/>
</dbReference>
<reference evidence="10 11" key="1">
    <citation type="journal article" date="2019" name="Sci. Rep.">
        <title>Comparative genomics of chytrid fungi reveal insights into the obligate biotrophic and pathogenic lifestyle of Synchytrium endobioticum.</title>
        <authorList>
            <person name="van de Vossenberg B.T.L.H."/>
            <person name="Warris S."/>
            <person name="Nguyen H.D.T."/>
            <person name="van Gent-Pelzer M.P.E."/>
            <person name="Joly D.L."/>
            <person name="van de Geest H.C."/>
            <person name="Bonants P.J.M."/>
            <person name="Smith D.S."/>
            <person name="Levesque C.A."/>
            <person name="van der Lee T.A.J."/>
        </authorList>
    </citation>
    <scope>NUCLEOTIDE SEQUENCE [LARGE SCALE GENOMIC DNA]</scope>
    <source>
        <strain evidence="10 11">JEL517</strain>
    </source>
</reference>
<comment type="subunit">
    <text evidence="3">Homodimer.</text>
</comment>
<comment type="caution">
    <text evidence="10">The sequence shown here is derived from an EMBL/GenBank/DDBJ whole genome shotgun (WGS) entry which is preliminary data.</text>
</comment>
<dbReference type="EC" id="2.3.1.4" evidence="8"/>
<organism evidence="10 11">
    <name type="scientific">Synchytrium microbalum</name>
    <dbReference type="NCBI Taxonomy" id="1806994"/>
    <lineage>
        <taxon>Eukaryota</taxon>
        <taxon>Fungi</taxon>
        <taxon>Fungi incertae sedis</taxon>
        <taxon>Chytridiomycota</taxon>
        <taxon>Chytridiomycota incertae sedis</taxon>
        <taxon>Chytridiomycetes</taxon>
        <taxon>Synchytriales</taxon>
        <taxon>Synchytriaceae</taxon>
        <taxon>Synchytrium</taxon>
    </lineage>
</organism>
<evidence type="ECO:0000256" key="5">
    <source>
        <dbReference type="ARBA" id="ARBA00022824"/>
    </source>
</evidence>
<evidence type="ECO:0000259" key="9">
    <source>
        <dbReference type="PROSITE" id="PS51186"/>
    </source>
</evidence>
<dbReference type="Pfam" id="PF00583">
    <property type="entry name" value="Acetyltransf_1"/>
    <property type="match status" value="1"/>
</dbReference>
<keyword evidence="11" id="KW-1185">Reference proteome</keyword>
<accession>A0A507CFC7</accession>
<evidence type="ECO:0000256" key="6">
    <source>
        <dbReference type="ARBA" id="ARBA00023136"/>
    </source>
</evidence>
<comment type="pathway">
    <text evidence="8">Nucleotide-sugar biosynthesis; UDP-N-acetyl-alpha-D-glucosamine biosynthesis; N-acetyl-alpha-D-glucosamine 1-phosphate from alpha-D-glucosamine 6-phosphate (route I): step 1/2.</text>
</comment>
<dbReference type="Proteomes" id="UP000319731">
    <property type="component" value="Unassembled WGS sequence"/>
</dbReference>
<dbReference type="CDD" id="cd04301">
    <property type="entry name" value="NAT_SF"/>
    <property type="match status" value="1"/>
</dbReference>
<dbReference type="EMBL" id="QEAO01000001">
    <property type="protein sequence ID" value="TPX38332.1"/>
    <property type="molecule type" value="Genomic_DNA"/>
</dbReference>
<dbReference type="GO" id="GO:0004343">
    <property type="term" value="F:glucosamine 6-phosphate N-acetyltransferase activity"/>
    <property type="evidence" value="ECO:0007669"/>
    <property type="project" value="UniProtKB-UniRule"/>
</dbReference>
<comment type="catalytic activity">
    <reaction evidence="8">
        <text>D-glucosamine 6-phosphate + acetyl-CoA = N-acetyl-D-glucosamine 6-phosphate + CoA + H(+)</text>
        <dbReference type="Rhea" id="RHEA:10292"/>
        <dbReference type="ChEBI" id="CHEBI:15378"/>
        <dbReference type="ChEBI" id="CHEBI:57287"/>
        <dbReference type="ChEBI" id="CHEBI:57288"/>
        <dbReference type="ChEBI" id="CHEBI:57513"/>
        <dbReference type="ChEBI" id="CHEBI:58725"/>
        <dbReference type="EC" id="2.3.1.4"/>
    </reaction>
</comment>
<feature type="domain" description="N-acetyltransferase" evidence="9">
    <location>
        <begin position="21"/>
        <end position="180"/>
    </location>
</feature>
<dbReference type="GeneID" id="42001555"/>
<evidence type="ECO:0000256" key="2">
    <source>
        <dbReference type="ARBA" id="ARBA00004586"/>
    </source>
</evidence>
<dbReference type="SUPFAM" id="SSF55729">
    <property type="entry name" value="Acyl-CoA N-acyltransferases (Nat)"/>
    <property type="match status" value="1"/>
</dbReference>
<dbReference type="RefSeq" id="XP_031028046.1">
    <property type="nucleotide sequence ID" value="XM_031166258.1"/>
</dbReference>
<gene>
    <name evidence="10" type="ORF">SmJEL517_g00328</name>
</gene>
<dbReference type="UniPathway" id="UPA00113">
    <property type="reaction ID" value="UER00529"/>
</dbReference>
<evidence type="ECO:0000256" key="1">
    <source>
        <dbReference type="ARBA" id="ARBA00004184"/>
    </source>
</evidence>
<dbReference type="GO" id="GO:0006048">
    <property type="term" value="P:UDP-N-acetylglucosamine biosynthetic process"/>
    <property type="evidence" value="ECO:0007669"/>
    <property type="project" value="UniProtKB-UniRule"/>
</dbReference>
<dbReference type="PANTHER" id="PTHR13355:SF11">
    <property type="entry name" value="GLUCOSAMINE 6-PHOSPHATE N-ACETYLTRANSFERASE"/>
    <property type="match status" value="1"/>
</dbReference>
<name>A0A507CFC7_9FUNG</name>
<dbReference type="AlphaFoldDB" id="A0A507CFC7"/>
<keyword evidence="5" id="KW-0256">Endoplasmic reticulum</keyword>
<comment type="subcellular location">
    <subcellularLocation>
        <location evidence="1">Endomembrane system</location>
        <topology evidence="1">Peripheral membrane protein</topology>
    </subcellularLocation>
    <subcellularLocation>
        <location evidence="2">Endoplasmic reticulum membrane</location>
    </subcellularLocation>
</comment>
<dbReference type="STRING" id="1806994.A0A507CFC7"/>
<evidence type="ECO:0000313" key="10">
    <source>
        <dbReference type="EMBL" id="TPX38332.1"/>
    </source>
</evidence>
<sequence>MPIVRTVSNKAESMIMPAKSSLISDAIQSQLPDGYSIRKLQLEDYDKGLLSNLAQLSTVGDASKAAFEEMFNYMQAHSDTYYPMVVEELATGNIVGSGTVFIERKFLHGCGKAAHIEDVVVSSSMRGKSLGKHIIETLKNISKESGCYKVILDCAEHNVAFYEKCGFSMKGSQMACYFDH</sequence>
<proteinExistence type="inferred from homology"/>
<dbReference type="GO" id="GO:0005789">
    <property type="term" value="C:endoplasmic reticulum membrane"/>
    <property type="evidence" value="ECO:0007669"/>
    <property type="project" value="UniProtKB-SubCell"/>
</dbReference>
<keyword evidence="4 8" id="KW-0808">Transferase</keyword>
<dbReference type="PROSITE" id="PS51186">
    <property type="entry name" value="GNAT"/>
    <property type="match status" value="1"/>
</dbReference>
<keyword evidence="7 8" id="KW-0012">Acyltransferase</keyword>
<evidence type="ECO:0000256" key="8">
    <source>
        <dbReference type="RuleBase" id="RU365086"/>
    </source>
</evidence>
<comment type="similarity">
    <text evidence="8">Belongs to the acetyltransferase family. GNA1 subfamily.</text>
</comment>
<protein>
    <recommendedName>
        <fullName evidence="8">Glucosamine 6-phosphate N-acetyltransferase</fullName>
        <ecNumber evidence="8">2.3.1.4</ecNumber>
    </recommendedName>
</protein>
<dbReference type="FunFam" id="3.40.630.30:FF:000048">
    <property type="entry name" value="Glucosamine 6-phosphate N-acetyltransferase"/>
    <property type="match status" value="1"/>
</dbReference>
<evidence type="ECO:0000313" key="11">
    <source>
        <dbReference type="Proteomes" id="UP000319731"/>
    </source>
</evidence>
<dbReference type="InterPro" id="IPR016181">
    <property type="entry name" value="Acyl_CoA_acyltransferase"/>
</dbReference>
<dbReference type="PANTHER" id="PTHR13355">
    <property type="entry name" value="GLUCOSAMINE 6-PHOSPHATE N-ACETYLTRANSFERASE"/>
    <property type="match status" value="1"/>
</dbReference>
<dbReference type="InterPro" id="IPR000182">
    <property type="entry name" value="GNAT_dom"/>
</dbReference>
<evidence type="ECO:0000256" key="4">
    <source>
        <dbReference type="ARBA" id="ARBA00022679"/>
    </source>
</evidence>
<evidence type="ECO:0000256" key="7">
    <source>
        <dbReference type="ARBA" id="ARBA00023315"/>
    </source>
</evidence>
<dbReference type="OrthoDB" id="10039976at2759"/>
<keyword evidence="6" id="KW-0472">Membrane</keyword>
<dbReference type="Gene3D" id="3.40.630.30">
    <property type="match status" value="1"/>
</dbReference>
<evidence type="ECO:0000256" key="3">
    <source>
        <dbReference type="ARBA" id="ARBA00011738"/>
    </source>
</evidence>